<feature type="transmembrane region" description="Helical" evidence="8">
    <location>
        <begin position="960"/>
        <end position="980"/>
    </location>
</feature>
<reference evidence="10" key="1">
    <citation type="submission" date="2018-05" db="EMBL/GenBank/DDBJ databases">
        <title>Complete Genome Sequence of Methylobacterium sp. 17SD2-17.</title>
        <authorList>
            <person name="Srinivasan S."/>
        </authorList>
    </citation>
    <scope>NUCLEOTIDE SEQUENCE [LARGE SCALE GENOMIC DNA]</scope>
    <source>
        <strain evidence="10">17SD2-17</strain>
    </source>
</reference>
<sequence length="1041" mass="111050">MNPSRIFILRPVATTLLMLAILIVGLVSYLNLPVSALPSVDYPTIQVQTFYPGASPEVMTSSVTAPLERQFGQLANLNQMTSQSSAGASVITLQFSLDLPLDIAEQQVQAAINAAGNLLPSDLPAPPIYAKVNPADAPILTLALTSKTLALTQVRDLAETRLAQKISQVAGVGLVSMGGGQRPAVRVRFNSRALAAYGLNIDDLRTTITNLNVNTPKGTIDGPTQSYAINANDQIRDPNTYKDAIIAYRNGAPVRLSDVADVVDGPENTKLGAWMDETPAVILNIQRQPGANVIATVDKIKALLPQLQATLPAAITVTPLTDRTVTIRASVEDVQFELGLAIALVVMVIFLFLRSLSATLIPSLSVPLSLVGALAIMDLYGFSLDNLSLMALTIATGFVVDDAIVVIENIARHVEDGDSPLEAALKGSREIGFTIISLTVSLIAVLIPLLFMGDVVGRLFHEFAITLAATIIISGVVSLTLVPMLCARLLKHAPEGHAPRREGVLSRMGRAAVDRTIAAYGRALRVVLRHQGLTLLVTVGTVVLTGYLFVAIPKGFFPVQDTGVIQGVTQADQTVSYAAMAERQQRLASLILKDPAVASLSSFIGVDGQNVTLNSGRFLINLKPRDERSASASAVIDRLKRISGEVPGIRLYMQPVQDLTIDTAVSATQYQVILENPNLDEFETWVPRFVAALRRSPLLSDVASDLQGSGLSAYVTIDRATAGRYGITPATIDNALYDAFGQRIISTIFTQSNQYRVILEADPELHKTLESLNAIYLPSSAASTGQVPLSAVARVSERRAPLLISHLGQFPATTVSFNLAPGAALGQAVEAIEGVRREIDLPPSFRIVPQGSVFAFQAALGNELFLVLAAIVTVYIVLGVLYESFIHPITILSTLPSAGIGALLGLMLFGLSLDVIAIIGIVLLIGIVKKNAIMMIDFALQAEREEGMSPRDAIFEACLLRFRPILMTTLAALFAAIPLILGTGVGSELRQPLGICIAGGLIVSQVLTLFTTPVIYLAFDRLERRVTGRREGGVPTGEAVP</sequence>
<evidence type="ECO:0000256" key="7">
    <source>
        <dbReference type="ARBA" id="ARBA00023136"/>
    </source>
</evidence>
<dbReference type="Gene3D" id="3.30.70.1320">
    <property type="entry name" value="Multidrug efflux transporter AcrB pore domain like"/>
    <property type="match status" value="1"/>
</dbReference>
<comment type="subcellular location">
    <subcellularLocation>
        <location evidence="1">Cell inner membrane</location>
        <topology evidence="1">Multi-pass membrane protein</topology>
    </subcellularLocation>
</comment>
<evidence type="ECO:0000256" key="6">
    <source>
        <dbReference type="ARBA" id="ARBA00022989"/>
    </source>
</evidence>
<organism evidence="9 10">
    <name type="scientific">Methylobacterium durans</name>
    <dbReference type="NCBI Taxonomy" id="2202825"/>
    <lineage>
        <taxon>Bacteria</taxon>
        <taxon>Pseudomonadati</taxon>
        <taxon>Pseudomonadota</taxon>
        <taxon>Alphaproteobacteria</taxon>
        <taxon>Hyphomicrobiales</taxon>
        <taxon>Methylobacteriaceae</taxon>
        <taxon>Methylobacterium</taxon>
    </lineage>
</organism>
<evidence type="ECO:0000256" key="3">
    <source>
        <dbReference type="ARBA" id="ARBA00022475"/>
    </source>
</evidence>
<feature type="transmembrane region" description="Helical" evidence="8">
    <location>
        <begin position="7"/>
        <end position="30"/>
    </location>
</feature>
<dbReference type="KEGG" id="mets:DK389_10615"/>
<evidence type="ECO:0000256" key="2">
    <source>
        <dbReference type="ARBA" id="ARBA00022448"/>
    </source>
</evidence>
<dbReference type="NCBIfam" id="NF033617">
    <property type="entry name" value="RND_permease_2"/>
    <property type="match status" value="1"/>
</dbReference>
<dbReference type="Gene3D" id="1.20.1640.10">
    <property type="entry name" value="Multidrug efflux transporter AcrB transmembrane domain"/>
    <property type="match status" value="2"/>
</dbReference>
<dbReference type="InterPro" id="IPR027463">
    <property type="entry name" value="AcrB_DN_DC_subdom"/>
</dbReference>
<dbReference type="SUPFAM" id="SSF82866">
    <property type="entry name" value="Multidrug efflux transporter AcrB transmembrane domain"/>
    <property type="match status" value="2"/>
</dbReference>
<dbReference type="InterPro" id="IPR001036">
    <property type="entry name" value="Acrflvin-R"/>
</dbReference>
<dbReference type="Gene3D" id="3.30.2090.10">
    <property type="entry name" value="Multidrug efflux transporter AcrB TolC docking domain, DN and DC subdomains"/>
    <property type="match status" value="2"/>
</dbReference>
<keyword evidence="4" id="KW-0997">Cell inner membrane</keyword>
<dbReference type="SUPFAM" id="SSF82693">
    <property type="entry name" value="Multidrug efflux transporter AcrB pore domain, PN1, PN2, PC1 and PC2 subdomains"/>
    <property type="match status" value="3"/>
</dbReference>
<dbReference type="GO" id="GO:0042910">
    <property type="term" value="F:xenobiotic transmembrane transporter activity"/>
    <property type="evidence" value="ECO:0007669"/>
    <property type="project" value="TreeGrafter"/>
</dbReference>
<gene>
    <name evidence="9" type="ORF">DK389_10615</name>
</gene>
<evidence type="ECO:0000256" key="1">
    <source>
        <dbReference type="ARBA" id="ARBA00004429"/>
    </source>
</evidence>
<dbReference type="PRINTS" id="PR00702">
    <property type="entry name" value="ACRIFLAVINRP"/>
</dbReference>
<feature type="transmembrane region" description="Helical" evidence="8">
    <location>
        <begin position="915"/>
        <end position="940"/>
    </location>
</feature>
<keyword evidence="10" id="KW-1185">Reference proteome</keyword>
<accession>A0A2U8W466</accession>
<dbReference type="EMBL" id="CP029550">
    <property type="protein sequence ID" value="AWN40894.1"/>
    <property type="molecule type" value="Genomic_DNA"/>
</dbReference>
<keyword evidence="7 8" id="KW-0472">Membrane</keyword>
<feature type="transmembrane region" description="Helical" evidence="8">
    <location>
        <begin position="463"/>
        <end position="490"/>
    </location>
</feature>
<dbReference type="PANTHER" id="PTHR32063:SF21">
    <property type="entry name" value="MULTIDRUG RESISTANCE PROTEIN MDTB"/>
    <property type="match status" value="1"/>
</dbReference>
<keyword evidence="5 8" id="KW-0812">Transmembrane</keyword>
<dbReference type="OrthoDB" id="9807350at2"/>
<dbReference type="Pfam" id="PF00873">
    <property type="entry name" value="ACR_tran"/>
    <property type="match status" value="1"/>
</dbReference>
<keyword evidence="2" id="KW-0813">Transport</keyword>
<keyword evidence="3" id="KW-1003">Cell membrane</keyword>
<protein>
    <submittedName>
        <fullName evidence="9">Multidrug transporter subunit MdtB</fullName>
    </submittedName>
</protein>
<dbReference type="Gene3D" id="3.30.70.1440">
    <property type="entry name" value="Multidrug efflux transporter AcrB pore domain"/>
    <property type="match status" value="1"/>
</dbReference>
<dbReference type="Proteomes" id="UP000245926">
    <property type="component" value="Chromosome"/>
</dbReference>
<dbReference type="RefSeq" id="WP_109889442.1">
    <property type="nucleotide sequence ID" value="NZ_CP029550.1"/>
</dbReference>
<evidence type="ECO:0000256" key="4">
    <source>
        <dbReference type="ARBA" id="ARBA00022519"/>
    </source>
</evidence>
<dbReference type="FunFam" id="3.30.70.1430:FF:000001">
    <property type="entry name" value="Efflux pump membrane transporter"/>
    <property type="match status" value="1"/>
</dbReference>
<name>A0A2U8W466_9HYPH</name>
<evidence type="ECO:0000256" key="5">
    <source>
        <dbReference type="ARBA" id="ARBA00022692"/>
    </source>
</evidence>
<dbReference type="SUPFAM" id="SSF82714">
    <property type="entry name" value="Multidrug efflux transporter AcrB TolC docking domain, DN and DC subdomains"/>
    <property type="match status" value="2"/>
</dbReference>
<keyword evidence="6 8" id="KW-1133">Transmembrane helix</keyword>
<feature type="transmembrane region" description="Helical" evidence="8">
    <location>
        <begin position="334"/>
        <end position="353"/>
    </location>
</feature>
<dbReference type="FunFam" id="1.20.1640.10:FF:000001">
    <property type="entry name" value="Efflux pump membrane transporter"/>
    <property type="match status" value="1"/>
</dbReference>
<evidence type="ECO:0000313" key="9">
    <source>
        <dbReference type="EMBL" id="AWN40894.1"/>
    </source>
</evidence>
<feature type="transmembrane region" description="Helical" evidence="8">
    <location>
        <begin position="532"/>
        <end position="552"/>
    </location>
</feature>
<evidence type="ECO:0000256" key="8">
    <source>
        <dbReference type="SAM" id="Phobius"/>
    </source>
</evidence>
<feature type="transmembrane region" description="Helical" evidence="8">
    <location>
        <begin position="360"/>
        <end position="382"/>
    </location>
</feature>
<feature type="transmembrane region" description="Helical" evidence="8">
    <location>
        <begin position="992"/>
        <end position="1019"/>
    </location>
</feature>
<dbReference type="GO" id="GO:0005886">
    <property type="term" value="C:plasma membrane"/>
    <property type="evidence" value="ECO:0007669"/>
    <property type="project" value="UniProtKB-SubCell"/>
</dbReference>
<dbReference type="AlphaFoldDB" id="A0A2U8W466"/>
<evidence type="ECO:0000313" key="10">
    <source>
        <dbReference type="Proteomes" id="UP000245926"/>
    </source>
</evidence>
<dbReference type="PANTHER" id="PTHR32063">
    <property type="match status" value="1"/>
</dbReference>
<proteinExistence type="predicted"/>
<feature type="transmembrane region" description="Helical" evidence="8">
    <location>
        <begin position="864"/>
        <end position="882"/>
    </location>
</feature>
<dbReference type="Gene3D" id="3.30.70.1430">
    <property type="entry name" value="Multidrug efflux transporter AcrB pore domain"/>
    <property type="match status" value="2"/>
</dbReference>
<feature type="transmembrane region" description="Helical" evidence="8">
    <location>
        <begin position="431"/>
        <end position="451"/>
    </location>
</feature>
<dbReference type="NCBIfam" id="NF007798">
    <property type="entry name" value="PRK10503.1"/>
    <property type="match status" value="1"/>
</dbReference>